<dbReference type="InterPro" id="IPR002921">
    <property type="entry name" value="Fungal_lipase-type"/>
</dbReference>
<dbReference type="Proteomes" id="UP001150569">
    <property type="component" value="Unassembled WGS sequence"/>
</dbReference>
<organism evidence="3 4">
    <name type="scientific">Tieghemiomyces parasiticus</name>
    <dbReference type="NCBI Taxonomy" id="78921"/>
    <lineage>
        <taxon>Eukaryota</taxon>
        <taxon>Fungi</taxon>
        <taxon>Fungi incertae sedis</taxon>
        <taxon>Zoopagomycota</taxon>
        <taxon>Kickxellomycotina</taxon>
        <taxon>Dimargaritomycetes</taxon>
        <taxon>Dimargaritales</taxon>
        <taxon>Dimargaritaceae</taxon>
        <taxon>Tieghemiomyces</taxon>
    </lineage>
</organism>
<comment type="caution">
    <text evidence="3">The sequence shown here is derived from an EMBL/GenBank/DDBJ whole genome shotgun (WGS) entry which is preliminary data.</text>
</comment>
<feature type="domain" description="Fungal lipase-type" evidence="2">
    <location>
        <begin position="152"/>
        <end position="289"/>
    </location>
</feature>
<dbReference type="InterPro" id="IPR051218">
    <property type="entry name" value="Sec_MonoDiacylglyc_Lipase"/>
</dbReference>
<dbReference type="SUPFAM" id="SSF53474">
    <property type="entry name" value="alpha/beta-Hydrolases"/>
    <property type="match status" value="1"/>
</dbReference>
<dbReference type="OrthoDB" id="426718at2759"/>
<gene>
    <name evidence="3" type="ORF">IWQ60_003598</name>
</gene>
<dbReference type="PANTHER" id="PTHR45856:SF24">
    <property type="entry name" value="FUNGAL LIPASE-LIKE DOMAIN-CONTAINING PROTEIN"/>
    <property type="match status" value="1"/>
</dbReference>
<evidence type="ECO:0000256" key="1">
    <source>
        <dbReference type="SAM" id="MobiDB-lite"/>
    </source>
</evidence>
<dbReference type="PANTHER" id="PTHR45856">
    <property type="entry name" value="ALPHA/BETA-HYDROLASES SUPERFAMILY PROTEIN"/>
    <property type="match status" value="1"/>
</dbReference>
<feature type="region of interest" description="Disordered" evidence="1">
    <location>
        <begin position="1"/>
        <end position="26"/>
    </location>
</feature>
<dbReference type="AlphaFoldDB" id="A0A9W8DWA5"/>
<dbReference type="Pfam" id="PF01764">
    <property type="entry name" value="Lipase_3"/>
    <property type="match status" value="1"/>
</dbReference>
<dbReference type="GO" id="GO:0006629">
    <property type="term" value="P:lipid metabolic process"/>
    <property type="evidence" value="ECO:0007669"/>
    <property type="project" value="InterPro"/>
</dbReference>
<dbReference type="EMBL" id="JANBPT010000157">
    <property type="protein sequence ID" value="KAJ1926656.1"/>
    <property type="molecule type" value="Genomic_DNA"/>
</dbReference>
<evidence type="ECO:0000313" key="4">
    <source>
        <dbReference type="Proteomes" id="UP001150569"/>
    </source>
</evidence>
<dbReference type="Gene3D" id="3.40.50.1820">
    <property type="entry name" value="alpha/beta hydrolase"/>
    <property type="match status" value="1"/>
</dbReference>
<accession>A0A9W8DWA5</accession>
<evidence type="ECO:0000259" key="2">
    <source>
        <dbReference type="Pfam" id="PF01764"/>
    </source>
</evidence>
<reference evidence="3" key="1">
    <citation type="submission" date="2022-07" db="EMBL/GenBank/DDBJ databases">
        <title>Phylogenomic reconstructions and comparative analyses of Kickxellomycotina fungi.</title>
        <authorList>
            <person name="Reynolds N.K."/>
            <person name="Stajich J.E."/>
            <person name="Barry K."/>
            <person name="Grigoriev I.V."/>
            <person name="Crous P."/>
            <person name="Smith M.E."/>
        </authorList>
    </citation>
    <scope>NUCLEOTIDE SEQUENCE</scope>
    <source>
        <strain evidence="3">RSA 861</strain>
    </source>
</reference>
<keyword evidence="4" id="KW-1185">Reference proteome</keyword>
<dbReference type="CDD" id="cd00519">
    <property type="entry name" value="Lipase_3"/>
    <property type="match status" value="1"/>
</dbReference>
<sequence length="381" mass="43144">MNFSFFSRSEPALGSVTERPPLPPRASQAVVENTMDEADEECSSLLAASTYLKQLYVYVTERKDSIRDSLALDERLIQPTDASLYPVESETVELLKANLDYAFDAYFNVDNPGPAFLCANHSETSEIIEPFVNKFPFIGGYFAVNHTARYLVIAFRGSDKIQAYYHNFQPVLTPWPNHPTAKVHQGFLASFLARADYLVTRTLELSKLYPGYQLRVVGQSLGGVHATMMAVLLAEGRLVAQDPVEPVYLFTYGRPRVGNTAFVDHCLGLRIIHYRVTNRNDLFSRIPFRHLGFVHENDEYWIDADGQTHRILGASFETRLGNIATPLNTMSVYWHNVIYGRSLWENPLTGLMADWRQKASGLFRFGRHHSPESEPSLKSPE</sequence>
<name>A0A9W8DWA5_9FUNG</name>
<protein>
    <recommendedName>
        <fullName evidence="2">Fungal lipase-type domain-containing protein</fullName>
    </recommendedName>
</protein>
<proteinExistence type="predicted"/>
<dbReference type="InterPro" id="IPR029058">
    <property type="entry name" value="AB_hydrolase_fold"/>
</dbReference>
<evidence type="ECO:0000313" key="3">
    <source>
        <dbReference type="EMBL" id="KAJ1926656.1"/>
    </source>
</evidence>